<reference evidence="1" key="1">
    <citation type="submission" date="2022-01" db="EMBL/GenBank/DDBJ databases">
        <title>Collection of gut derived symbiotic bacterial strains cultured from healthy donors.</title>
        <authorList>
            <person name="Lin H."/>
            <person name="Kohout C."/>
            <person name="Waligurski E."/>
            <person name="Pamer E.G."/>
        </authorList>
    </citation>
    <scope>NUCLEOTIDE SEQUENCE</scope>
    <source>
        <strain evidence="1">DFI.6.55</strain>
    </source>
</reference>
<gene>
    <name evidence="1" type="ORF">L0N08_17115</name>
</gene>
<evidence type="ECO:0000313" key="1">
    <source>
        <dbReference type="EMBL" id="MCG4747148.1"/>
    </source>
</evidence>
<accession>A0AAW5BT01</accession>
<sequence length="173" mass="19462">MGIFDYLKMFCNVVYLDRTPDVSSTQPRKNRFRIVKTGIIGTGRITLRFVGEAKFVSGTNIICAYNPEKESAQAFSRKCRLRCCTFLGKAFTEAETVGVYQLAREREKRYDLMKGIKAAYCPVFQQSINVAKSGKIGEMSRGNLTVDFNAKKHMGVVPYSARKLSVQLSDTLC</sequence>
<evidence type="ECO:0000313" key="2">
    <source>
        <dbReference type="Proteomes" id="UP001299608"/>
    </source>
</evidence>
<dbReference type="AlphaFoldDB" id="A0AAW5BT01"/>
<comment type="caution">
    <text evidence="1">The sequence shown here is derived from an EMBL/GenBank/DDBJ whole genome shotgun (WGS) entry which is preliminary data.</text>
</comment>
<protein>
    <recommendedName>
        <fullName evidence="3">Transposase</fullName>
    </recommendedName>
</protein>
<evidence type="ECO:0008006" key="3">
    <source>
        <dbReference type="Google" id="ProtNLM"/>
    </source>
</evidence>
<dbReference type="Proteomes" id="UP001299608">
    <property type="component" value="Unassembled WGS sequence"/>
</dbReference>
<organism evidence="1 2">
    <name type="scientific">Enterocloster aldenensis</name>
    <dbReference type="NCBI Taxonomy" id="358742"/>
    <lineage>
        <taxon>Bacteria</taxon>
        <taxon>Bacillati</taxon>
        <taxon>Bacillota</taxon>
        <taxon>Clostridia</taxon>
        <taxon>Lachnospirales</taxon>
        <taxon>Lachnospiraceae</taxon>
        <taxon>Enterocloster</taxon>
    </lineage>
</organism>
<proteinExistence type="predicted"/>
<dbReference type="RefSeq" id="WP_238053719.1">
    <property type="nucleotide sequence ID" value="NZ_JAKNGE010000021.1"/>
</dbReference>
<name>A0AAW5BT01_9FIRM</name>
<dbReference type="EMBL" id="JAKNGE010000021">
    <property type="protein sequence ID" value="MCG4747148.1"/>
    <property type="molecule type" value="Genomic_DNA"/>
</dbReference>